<proteinExistence type="inferred from homology"/>
<accession>A0A1P8WJD4</accession>
<keyword evidence="2" id="KW-0472">Membrane</keyword>
<sequence length="140" mass="14898">MITQQELQGNWNELKGCLREKWGQLSDDDFAKAKGSVDRLIGTIQKRTGESKANVEAFLDSAVQSGASGFSQAAENIRDYASSLSEATHEQYDHAQEALAAGLGSATETVRRRPAESVAVCFGAGLIAGAVLGLILRNKA</sequence>
<dbReference type="STRING" id="1891926.Fuma_03796"/>
<dbReference type="EMBL" id="CP017641">
    <property type="protein sequence ID" value="APZ94172.1"/>
    <property type="molecule type" value="Genomic_DNA"/>
</dbReference>
<protein>
    <submittedName>
        <fullName evidence="4">CsbD-like protein</fullName>
    </submittedName>
</protein>
<evidence type="ECO:0000256" key="1">
    <source>
        <dbReference type="ARBA" id="ARBA00009129"/>
    </source>
</evidence>
<dbReference type="Proteomes" id="UP000187735">
    <property type="component" value="Chromosome"/>
</dbReference>
<dbReference type="OrthoDB" id="278198at2"/>
<evidence type="ECO:0000313" key="4">
    <source>
        <dbReference type="EMBL" id="APZ94172.1"/>
    </source>
</evidence>
<dbReference type="PANTHER" id="PTHR34977:SF1">
    <property type="entry name" value="UPF0337 PROTEIN YJBJ"/>
    <property type="match status" value="1"/>
</dbReference>
<feature type="transmembrane region" description="Helical" evidence="2">
    <location>
        <begin position="117"/>
        <end position="136"/>
    </location>
</feature>
<gene>
    <name evidence="4" type="ORF">Fuma_03796</name>
</gene>
<organism evidence="4 5">
    <name type="scientific">Fuerstiella marisgermanici</name>
    <dbReference type="NCBI Taxonomy" id="1891926"/>
    <lineage>
        <taxon>Bacteria</taxon>
        <taxon>Pseudomonadati</taxon>
        <taxon>Planctomycetota</taxon>
        <taxon>Planctomycetia</taxon>
        <taxon>Planctomycetales</taxon>
        <taxon>Planctomycetaceae</taxon>
        <taxon>Fuerstiella</taxon>
    </lineage>
</organism>
<dbReference type="InterPro" id="IPR008462">
    <property type="entry name" value="CsbD"/>
</dbReference>
<evidence type="ECO:0000256" key="2">
    <source>
        <dbReference type="SAM" id="Phobius"/>
    </source>
</evidence>
<evidence type="ECO:0000259" key="3">
    <source>
        <dbReference type="Pfam" id="PF05532"/>
    </source>
</evidence>
<dbReference type="InterPro" id="IPR036629">
    <property type="entry name" value="YjbJ_sf"/>
</dbReference>
<dbReference type="Pfam" id="PF05532">
    <property type="entry name" value="CsbD"/>
    <property type="match status" value="1"/>
</dbReference>
<dbReference type="PANTHER" id="PTHR34977">
    <property type="entry name" value="UPF0337 PROTEIN YJBJ"/>
    <property type="match status" value="1"/>
</dbReference>
<dbReference type="AlphaFoldDB" id="A0A1P8WJD4"/>
<dbReference type="RefSeq" id="WP_077025527.1">
    <property type="nucleotide sequence ID" value="NZ_CP017641.1"/>
</dbReference>
<keyword evidence="2" id="KW-1133">Transmembrane helix</keyword>
<dbReference type="KEGG" id="fmr:Fuma_03796"/>
<keyword evidence="5" id="KW-1185">Reference proteome</keyword>
<feature type="domain" description="CsbD-like" evidence="3">
    <location>
        <begin position="6"/>
        <end position="55"/>
    </location>
</feature>
<comment type="similarity">
    <text evidence="1">Belongs to the UPF0337 (CsbD) family.</text>
</comment>
<dbReference type="Gene3D" id="1.10.1470.10">
    <property type="entry name" value="YjbJ"/>
    <property type="match status" value="1"/>
</dbReference>
<reference evidence="4 5" key="1">
    <citation type="journal article" date="2016" name="Front. Microbiol.">
        <title>Fuerstia marisgermanicae gen. nov., sp. nov., an Unusual Member of the Phylum Planctomycetes from the German Wadden Sea.</title>
        <authorList>
            <person name="Kohn T."/>
            <person name="Heuer A."/>
            <person name="Jogler M."/>
            <person name="Vollmers J."/>
            <person name="Boedeker C."/>
            <person name="Bunk B."/>
            <person name="Rast P."/>
            <person name="Borchert D."/>
            <person name="Glockner I."/>
            <person name="Freese H.M."/>
            <person name="Klenk H.P."/>
            <person name="Overmann J."/>
            <person name="Kaster A.K."/>
            <person name="Rohde M."/>
            <person name="Wiegand S."/>
            <person name="Jogler C."/>
        </authorList>
    </citation>
    <scope>NUCLEOTIDE SEQUENCE [LARGE SCALE GENOMIC DNA]</scope>
    <source>
        <strain evidence="4 5">NH11</strain>
    </source>
</reference>
<dbReference type="InterPro" id="IPR050423">
    <property type="entry name" value="UPF0337_stress_rsp"/>
</dbReference>
<keyword evidence="2" id="KW-0812">Transmembrane</keyword>
<name>A0A1P8WJD4_9PLAN</name>
<dbReference type="SUPFAM" id="SSF69047">
    <property type="entry name" value="Hypothetical protein YjbJ"/>
    <property type="match status" value="1"/>
</dbReference>
<evidence type="ECO:0000313" key="5">
    <source>
        <dbReference type="Proteomes" id="UP000187735"/>
    </source>
</evidence>